<dbReference type="AlphaFoldDB" id="A0A9Q0ATR3"/>
<comment type="caution">
    <text evidence="2">The sequence shown here is derived from an EMBL/GenBank/DDBJ whole genome shotgun (WGS) entry which is preliminary data.</text>
</comment>
<proteinExistence type="predicted"/>
<organism evidence="2 3">
    <name type="scientific">Neoarthrinium moseri</name>
    <dbReference type="NCBI Taxonomy" id="1658444"/>
    <lineage>
        <taxon>Eukaryota</taxon>
        <taxon>Fungi</taxon>
        <taxon>Dikarya</taxon>
        <taxon>Ascomycota</taxon>
        <taxon>Pezizomycotina</taxon>
        <taxon>Sordariomycetes</taxon>
        <taxon>Xylariomycetidae</taxon>
        <taxon>Amphisphaeriales</taxon>
        <taxon>Apiosporaceae</taxon>
        <taxon>Neoarthrinium</taxon>
    </lineage>
</organism>
<accession>A0A9Q0ATR3</accession>
<dbReference type="Proteomes" id="UP000829685">
    <property type="component" value="Unassembled WGS sequence"/>
</dbReference>
<reference evidence="2" key="1">
    <citation type="submission" date="2021-03" db="EMBL/GenBank/DDBJ databases">
        <title>Revisited historic fungal species revealed as producer of novel bioactive compounds through whole genome sequencing and comparative genomics.</title>
        <authorList>
            <person name="Vignolle G.A."/>
            <person name="Hochenegger N."/>
            <person name="Mach R.L."/>
            <person name="Mach-Aigner A.R."/>
            <person name="Javad Rahimi M."/>
            <person name="Salim K.A."/>
            <person name="Chan C.M."/>
            <person name="Lim L.B.L."/>
            <person name="Cai F."/>
            <person name="Druzhinina I.S."/>
            <person name="U'Ren J.M."/>
            <person name="Derntl C."/>
        </authorList>
    </citation>
    <scope>NUCLEOTIDE SEQUENCE</scope>
    <source>
        <strain evidence="2">TUCIM 5799</strain>
    </source>
</reference>
<feature type="compositionally biased region" description="Basic and acidic residues" evidence="1">
    <location>
        <begin position="15"/>
        <end position="29"/>
    </location>
</feature>
<gene>
    <name evidence="2" type="ORF">JX265_001900</name>
</gene>
<sequence>MPSAEAMEDLQSEADTMKREQSRQREDFRSAISSIADSTKNILGAQDERLNAIEDRNLELQRKVEAQANDIQELRAQQLGLERETKTKTDNDNQKLAHLMGLCTSLLQSQPTPQTMEGPGDGGQLNVTENPETETMLVPLLHKMDFRNPQHLKALKEMENYQMSLAIFHRKEKQDNDPVAYSVRRSQPFQNYLVCGERKNQNRVAHFWRQQEWANFPTVIELHGFRRDSITTPAFPKYVWEIGEIYNRRMEAITNQWTERSTGYHLVMDITSPSKAIWMVYRYAEDSDGVKISRNVTKPEKEQRRLSSWRPFTSLTGQSFDAAQVYSTVMNWHDEKTAMGQFRKSCTLVKETGRSMHPTPTFIEPVLEEVKKEIGQGWRKR</sequence>
<protein>
    <submittedName>
        <fullName evidence="2">Uncharacterized protein</fullName>
    </submittedName>
</protein>
<feature type="region of interest" description="Disordered" evidence="1">
    <location>
        <begin position="1"/>
        <end position="41"/>
    </location>
</feature>
<feature type="compositionally biased region" description="Acidic residues" evidence="1">
    <location>
        <begin position="1"/>
        <end position="12"/>
    </location>
</feature>
<feature type="compositionally biased region" description="Polar residues" evidence="1">
    <location>
        <begin position="31"/>
        <end position="41"/>
    </location>
</feature>
<dbReference type="EMBL" id="JAFIMR010000003">
    <property type="protein sequence ID" value="KAI1880279.1"/>
    <property type="molecule type" value="Genomic_DNA"/>
</dbReference>
<evidence type="ECO:0000313" key="3">
    <source>
        <dbReference type="Proteomes" id="UP000829685"/>
    </source>
</evidence>
<name>A0A9Q0ATR3_9PEZI</name>
<keyword evidence="3" id="KW-1185">Reference proteome</keyword>
<evidence type="ECO:0000313" key="2">
    <source>
        <dbReference type="EMBL" id="KAI1880279.1"/>
    </source>
</evidence>
<evidence type="ECO:0000256" key="1">
    <source>
        <dbReference type="SAM" id="MobiDB-lite"/>
    </source>
</evidence>